<dbReference type="EMBL" id="BAABIP010000022">
    <property type="protein sequence ID" value="GAA4776829.1"/>
    <property type="molecule type" value="Genomic_DNA"/>
</dbReference>
<accession>A0ABP9A937</accession>
<protein>
    <submittedName>
        <fullName evidence="1">Uncharacterized protein</fullName>
    </submittedName>
</protein>
<evidence type="ECO:0000313" key="1">
    <source>
        <dbReference type="EMBL" id="GAA4776829.1"/>
    </source>
</evidence>
<comment type="caution">
    <text evidence="1">The sequence shown here is derived from an EMBL/GenBank/DDBJ whole genome shotgun (WGS) entry which is preliminary data.</text>
</comment>
<organism evidence="1 2">
    <name type="scientific">Flavobacterium hankyongi</name>
    <dbReference type="NCBI Taxonomy" id="1176532"/>
    <lineage>
        <taxon>Bacteria</taxon>
        <taxon>Pseudomonadati</taxon>
        <taxon>Bacteroidota</taxon>
        <taxon>Flavobacteriia</taxon>
        <taxon>Flavobacteriales</taxon>
        <taxon>Flavobacteriaceae</taxon>
        <taxon>Flavobacterium</taxon>
    </lineage>
</organism>
<reference evidence="2" key="1">
    <citation type="journal article" date="2019" name="Int. J. Syst. Evol. Microbiol.">
        <title>The Global Catalogue of Microorganisms (GCM) 10K type strain sequencing project: providing services to taxonomists for standard genome sequencing and annotation.</title>
        <authorList>
            <consortium name="The Broad Institute Genomics Platform"/>
            <consortium name="The Broad Institute Genome Sequencing Center for Infectious Disease"/>
            <person name="Wu L."/>
            <person name="Ma J."/>
        </authorList>
    </citation>
    <scope>NUCLEOTIDE SEQUENCE [LARGE SCALE GENOMIC DNA]</scope>
    <source>
        <strain evidence="2">JCM 18198</strain>
    </source>
</reference>
<evidence type="ECO:0000313" key="2">
    <source>
        <dbReference type="Proteomes" id="UP001500141"/>
    </source>
</evidence>
<dbReference type="Proteomes" id="UP001500141">
    <property type="component" value="Unassembled WGS sequence"/>
</dbReference>
<name>A0ABP9A937_9FLAO</name>
<proteinExistence type="predicted"/>
<dbReference type="RefSeq" id="WP_264543050.1">
    <property type="nucleotide sequence ID" value="NZ_BAABIP010000022.1"/>
</dbReference>
<keyword evidence="2" id="KW-1185">Reference proteome</keyword>
<gene>
    <name evidence="1" type="ORF">GCM10023230_30000</name>
</gene>
<sequence length="60" mass="7152">MGKVFIIKDIMKRKLKIKFSQLREILSTEEPKFPLILIMDGITDKELDELYKLLKKKKKS</sequence>